<evidence type="ECO:0000256" key="1">
    <source>
        <dbReference type="SAM" id="MobiDB-lite"/>
    </source>
</evidence>
<proteinExistence type="predicted"/>
<name>G7YBX8_CLOSI</name>
<feature type="region of interest" description="Disordered" evidence="1">
    <location>
        <begin position="648"/>
        <end position="687"/>
    </location>
</feature>
<evidence type="ECO:0000313" key="3">
    <source>
        <dbReference type="Proteomes" id="UP000008909"/>
    </source>
</evidence>
<dbReference type="EMBL" id="DF143047">
    <property type="protein sequence ID" value="GAA50462.1"/>
    <property type="molecule type" value="Genomic_DNA"/>
</dbReference>
<evidence type="ECO:0000313" key="2">
    <source>
        <dbReference type="EMBL" id="GAA50462.1"/>
    </source>
</evidence>
<feature type="region of interest" description="Disordered" evidence="1">
    <location>
        <begin position="569"/>
        <end position="623"/>
    </location>
</feature>
<dbReference type="Proteomes" id="UP000008909">
    <property type="component" value="Unassembled WGS sequence"/>
</dbReference>
<feature type="compositionally biased region" description="Polar residues" evidence="1">
    <location>
        <begin position="662"/>
        <end position="675"/>
    </location>
</feature>
<reference key="2">
    <citation type="submission" date="2011-10" db="EMBL/GenBank/DDBJ databases">
        <title>The genome and transcriptome sequence of Clonorchis sinensis provide insights into the carcinogenic liver fluke.</title>
        <authorList>
            <person name="Wang X."/>
            <person name="Huang Y."/>
            <person name="Chen W."/>
            <person name="Liu H."/>
            <person name="Guo L."/>
            <person name="Chen Y."/>
            <person name="Luo F."/>
            <person name="Zhou W."/>
            <person name="Sun J."/>
            <person name="Mao Q."/>
            <person name="Liang P."/>
            <person name="Zhou C."/>
            <person name="Tian Y."/>
            <person name="Men J."/>
            <person name="Lv X."/>
            <person name="Huang L."/>
            <person name="Zhou J."/>
            <person name="Hu Y."/>
            <person name="Li R."/>
            <person name="Zhang F."/>
            <person name="Lei H."/>
            <person name="Li X."/>
            <person name="Hu X."/>
            <person name="Liang C."/>
            <person name="Xu J."/>
            <person name="Wu Z."/>
            <person name="Yu X."/>
        </authorList>
    </citation>
    <scope>NUCLEOTIDE SEQUENCE</scope>
    <source>
        <strain>Henan</strain>
    </source>
</reference>
<accession>G7YBX8</accession>
<protein>
    <submittedName>
        <fullName evidence="2">Uncharacterized protein</fullName>
    </submittedName>
</protein>
<organism evidence="2 3">
    <name type="scientific">Clonorchis sinensis</name>
    <name type="common">Chinese liver fluke</name>
    <dbReference type="NCBI Taxonomy" id="79923"/>
    <lineage>
        <taxon>Eukaryota</taxon>
        <taxon>Metazoa</taxon>
        <taxon>Spiralia</taxon>
        <taxon>Lophotrochozoa</taxon>
        <taxon>Platyhelminthes</taxon>
        <taxon>Trematoda</taxon>
        <taxon>Digenea</taxon>
        <taxon>Opisthorchiida</taxon>
        <taxon>Opisthorchiata</taxon>
        <taxon>Opisthorchiidae</taxon>
        <taxon>Clonorchis</taxon>
    </lineage>
</organism>
<feature type="compositionally biased region" description="Basic and acidic residues" evidence="1">
    <location>
        <begin position="585"/>
        <end position="596"/>
    </location>
</feature>
<sequence>MIATIGNHFTLSRSSPLVIIRVTLLHNAGQVLCKLSVFLSPASPTDLESKHWISLNRFVRFPDNLRRTVTPLLVVLLLVEKTDGFVVRFAFTSCLLFSFSKLFVPYAYGLSPPTVFIRLCKLKRVVGASTEISDRVNRRVRTTNKLIARMDDYQDACIAIAESLTSIWYSFAFIRGLFILLLYPDILSTVSLLDKMISVVRCLRTAEYRKPTKLDGSPSEMFKVGRSKLQKDFCNCYAALGRHKISRMPQQMDKYHGITVLCRASTTVVRILLVYQRMSPILGKRLSSNLGPAPSNTSQIQMFLKASVEEEPVYDACLTQSNSVMGRSIDHYPMLCLVTRSSALPVISSIQKSSAPISRQSTEILKRRDKPTESEAHACSKLFIRIEKDMHLDDRQIRRLKNRMALSNVPKLDDFVVSMKENEKVHRQLATENRKMRLAKAWATWQYPSPRASFWWHAIRHQKGATAERFFSSIVFHCLGRWSNPQCPYSMSNWATDICRCVSETRIQEPASVVHLKSLWTSSDVAMARAIYGVALSLKVESVLLDWIPLRLSVADGERQLQIIVPSGTRYATETDSQRSKLSRRPLDMVNSDRNHISVNRTRRDKSSDTGSQQGRRSRNSFRTSINYRNYSQKCCGDEENIIQMNAKSEQTSASPKPGRQKSPNSETIKNPKPTTSDRSEELSEGIRITPNLDPLLLCVSEVKSGTVGLDFSEDTSLVFNENFFEASLSQNNPNASKPILNDLEARSVLQINPSNGIRQKPELGQSGSRGHLVQPLENYHLQIHRTEEPSKVTSIKSDQSLVGTRLVDEKLLRQPRGTVIPSGSTIYTTNLQNPTSSECHMQSCPESVHSGALLKQTKPCSIRSATIVSNTKKENEFVCSDYLDKTIDLKQNIPPFEEHSSFNKRDHRLADGSQQQGQLNTFISTCGRDSPITIEMTHIVSLRRVKQGDGNIMYVKDTQLRKCTCLDSRNAVREVEIQPVRVQCLPLINEACQTPQQMGSVTDSRLQKTYLDQQQSSLDFHSVDSRLATEPVEESVNTVKCCTASQCYSEPNQNGEPKSITNKQYHTNAFLKPQQSTSQEGSSESVICPTCCPTKTERKIQPQSSALTNETTRYKSDISAVELHQDLTDPLRRPDDMADLEELEVVRRSEGTCIRRCVGPNKTPCECEVGRSLEDSVDYSTPKVGYLVEPAAITVEEKFTRSEVTEKGSVMEDKDETSNPCYFCFRRRRKSKPPEPVPGEIELWPGYLEKSQVVFYKNDEESPQTTLVSAVRSIRAPSEPGESVASSQIYRLMDDPNLHSIHDERVSEGGYIKTATIAPATGVRYVKLIDPVKSYRAVVHNVPRPTSESTPLEFVNTSPEYHYLKKEVEYRKPCHLPQYTVVEQTVPKNPSHVCSASNLTSETSPVLHPWPCCDVNKVINPPLSSSKPVDRNFFARPVDPIPTPARELSIVESQHIETAEYPWSTCCPCLHERPLSFIHMQHVWPNCLANLPWVCRCCSCPQIRIKESKLTYENAFILFAKTKGDVQRGMRAVPYCTEFARIDFVQFTCIIHFQSESKVTGYLHDVISSYSVCCTLH</sequence>
<keyword evidence="3" id="KW-1185">Reference proteome</keyword>
<feature type="compositionally biased region" description="Polar residues" evidence="1">
    <location>
        <begin position="609"/>
        <end position="623"/>
    </location>
</feature>
<gene>
    <name evidence="2" type="ORF">CLF_104570</name>
</gene>
<reference evidence="2" key="1">
    <citation type="journal article" date="2011" name="Genome Biol.">
        <title>The draft genome of the carcinogenic human liver fluke Clonorchis sinensis.</title>
        <authorList>
            <person name="Wang X."/>
            <person name="Chen W."/>
            <person name="Huang Y."/>
            <person name="Sun J."/>
            <person name="Men J."/>
            <person name="Liu H."/>
            <person name="Luo F."/>
            <person name="Guo L."/>
            <person name="Lv X."/>
            <person name="Deng C."/>
            <person name="Zhou C."/>
            <person name="Fan Y."/>
            <person name="Li X."/>
            <person name="Huang L."/>
            <person name="Hu Y."/>
            <person name="Liang C."/>
            <person name="Hu X."/>
            <person name="Xu J."/>
            <person name="Yu X."/>
        </authorList>
    </citation>
    <scope>NUCLEOTIDE SEQUENCE [LARGE SCALE GENOMIC DNA]</scope>
    <source>
        <strain evidence="2">Henan</strain>
    </source>
</reference>